<evidence type="ECO:0000259" key="12">
    <source>
        <dbReference type="PROSITE" id="PS50893"/>
    </source>
</evidence>
<accession>A0A9X1ST38</accession>
<name>A0A9X1ST38_9ACTN</name>
<evidence type="ECO:0000256" key="1">
    <source>
        <dbReference type="ARBA" id="ARBA00004651"/>
    </source>
</evidence>
<dbReference type="Proteomes" id="UP001138997">
    <property type="component" value="Unassembled WGS sequence"/>
</dbReference>
<keyword evidence="15" id="KW-1185">Reference proteome</keyword>
<comment type="caution">
    <text evidence="14">The sequence shown here is derived from an EMBL/GenBank/DDBJ whole genome shotgun (WGS) entry which is preliminary data.</text>
</comment>
<dbReference type="AlphaFoldDB" id="A0A9X1ST38"/>
<feature type="region of interest" description="Disordered" evidence="10">
    <location>
        <begin position="621"/>
        <end position="650"/>
    </location>
</feature>
<reference evidence="14" key="1">
    <citation type="submission" date="2021-11" db="EMBL/GenBank/DDBJ databases">
        <title>Streptomyces corallinus and Kineosporia corallina sp. nov., two new coral-derived marine actinobacteria.</title>
        <authorList>
            <person name="Buangrab K."/>
            <person name="Sutthacheep M."/>
            <person name="Yeemin T."/>
            <person name="Harunari E."/>
            <person name="Igarashi Y."/>
            <person name="Sripreechasak P."/>
            <person name="Kanchanasin P."/>
            <person name="Tanasupawat S."/>
            <person name="Phongsopitanun W."/>
        </authorList>
    </citation>
    <scope>NUCLEOTIDE SEQUENCE</scope>
    <source>
        <strain evidence="14">JCM 31032</strain>
    </source>
</reference>
<feature type="transmembrane region" description="Helical" evidence="11">
    <location>
        <begin position="28"/>
        <end position="52"/>
    </location>
</feature>
<feature type="transmembrane region" description="Helical" evidence="11">
    <location>
        <begin position="143"/>
        <end position="167"/>
    </location>
</feature>
<dbReference type="PROSITE" id="PS50929">
    <property type="entry name" value="ABC_TM1F"/>
    <property type="match status" value="1"/>
</dbReference>
<keyword evidence="8 11" id="KW-0472">Membrane</keyword>
<dbReference type="SMART" id="SM00382">
    <property type="entry name" value="AAA"/>
    <property type="match status" value="1"/>
</dbReference>
<feature type="transmembrane region" description="Helical" evidence="11">
    <location>
        <begin position="174"/>
        <end position="193"/>
    </location>
</feature>
<dbReference type="GO" id="GO:0005524">
    <property type="term" value="F:ATP binding"/>
    <property type="evidence" value="ECO:0007669"/>
    <property type="project" value="UniProtKB-KW"/>
</dbReference>
<sequence>MVKRVDGQQSTLWRGLKVIGIGIRQEPLMFSAAVLGSALYGAGTAGGGWLLGRITDSVLAPAFAAGRIDRGDLTTAGLVLAGVALVTAVGVVGRRVAAGLTSYRLQARYRRLLTRQYLRLPLEWHHRHPAGMLLSNANSDVEATWMVFAPLPMAIGVVVMLVVASAAMLVADPVLGAVGLLVLPWVVVLNAVYQRYMSPAVTRAQAERGEVSSVAHESLEAAAVVKSLGREESETQRFSASADQLRRANVRAGRLRAAFDPLMEAIPTLGTLAVLAVGAWRVQTGHAATGDVVQVAYLLSLVAFPLRSMGWVLGEIPRTVVGWERTSAVLSETASMPYGSTEPAPGGAVPVELEKVAYAYADDEGAPHEVLHDIDLQVKPGRTLALVGPTGAGKSTLATLLVRLVDPARGTVRLDGTDVRELRPGGVAELAALVPQGTFVFNDTVRDNISLGDPRFSDEDVWHALEVARADGFVRHLAHGLDTVIGERGADLSGGQRQRLALARALVRRPRLLVLDDATSAIDPRIEAEILAGLGTLADRPAGSEPGVTVVVIAYRRATIALADEVAYLENGRIADQGTHAELLERSAGYRRLVTAYDHDDEPDAPARDLDEEAEELVVDELLNEAAAPPGDGPGPETGSGEDLTEMTRR</sequence>
<evidence type="ECO:0000256" key="6">
    <source>
        <dbReference type="ARBA" id="ARBA00022840"/>
    </source>
</evidence>
<evidence type="ECO:0000256" key="7">
    <source>
        <dbReference type="ARBA" id="ARBA00022989"/>
    </source>
</evidence>
<dbReference type="EMBL" id="JAJOMB010000004">
    <property type="protein sequence ID" value="MCD5311409.1"/>
    <property type="molecule type" value="Genomic_DNA"/>
</dbReference>
<dbReference type="GO" id="GO:0140359">
    <property type="term" value="F:ABC-type transporter activity"/>
    <property type="evidence" value="ECO:0007669"/>
    <property type="project" value="InterPro"/>
</dbReference>
<comment type="similarity">
    <text evidence="9">Belongs to the ABC transporter superfamily. Lipid exporter (TC 3.A.1.106) family.</text>
</comment>
<evidence type="ECO:0000313" key="14">
    <source>
        <dbReference type="EMBL" id="MCD5311409.1"/>
    </source>
</evidence>
<dbReference type="Pfam" id="PF00005">
    <property type="entry name" value="ABC_tran"/>
    <property type="match status" value="1"/>
</dbReference>
<dbReference type="InterPro" id="IPR003593">
    <property type="entry name" value="AAA+_ATPase"/>
</dbReference>
<dbReference type="InterPro" id="IPR036640">
    <property type="entry name" value="ABC1_TM_sf"/>
</dbReference>
<evidence type="ECO:0000259" key="13">
    <source>
        <dbReference type="PROSITE" id="PS50929"/>
    </source>
</evidence>
<evidence type="ECO:0000256" key="4">
    <source>
        <dbReference type="ARBA" id="ARBA00022692"/>
    </source>
</evidence>
<dbReference type="InterPro" id="IPR027417">
    <property type="entry name" value="P-loop_NTPase"/>
</dbReference>
<comment type="subcellular location">
    <subcellularLocation>
        <location evidence="1">Cell membrane</location>
        <topology evidence="1">Multi-pass membrane protein</topology>
    </subcellularLocation>
</comment>
<keyword evidence="3" id="KW-1003">Cell membrane</keyword>
<dbReference type="FunFam" id="3.40.50.300:FF:000299">
    <property type="entry name" value="ABC transporter ATP-binding protein/permease"/>
    <property type="match status" value="1"/>
</dbReference>
<dbReference type="Gene3D" id="3.40.50.300">
    <property type="entry name" value="P-loop containing nucleotide triphosphate hydrolases"/>
    <property type="match status" value="1"/>
</dbReference>
<evidence type="ECO:0000256" key="9">
    <source>
        <dbReference type="ARBA" id="ARBA00061644"/>
    </source>
</evidence>
<dbReference type="GO" id="GO:0034040">
    <property type="term" value="F:ATPase-coupled lipid transmembrane transporter activity"/>
    <property type="evidence" value="ECO:0007669"/>
    <property type="project" value="TreeGrafter"/>
</dbReference>
<dbReference type="SUPFAM" id="SSF90123">
    <property type="entry name" value="ABC transporter transmembrane region"/>
    <property type="match status" value="1"/>
</dbReference>
<dbReference type="InterPro" id="IPR011527">
    <property type="entry name" value="ABC1_TM_dom"/>
</dbReference>
<keyword evidence="4 11" id="KW-0812">Transmembrane</keyword>
<dbReference type="PROSITE" id="PS00211">
    <property type="entry name" value="ABC_TRANSPORTER_1"/>
    <property type="match status" value="1"/>
</dbReference>
<evidence type="ECO:0000256" key="2">
    <source>
        <dbReference type="ARBA" id="ARBA00022448"/>
    </source>
</evidence>
<feature type="domain" description="ABC transmembrane type-1" evidence="13">
    <location>
        <begin position="32"/>
        <end position="318"/>
    </location>
</feature>
<dbReference type="Pfam" id="PF00664">
    <property type="entry name" value="ABC_membrane"/>
    <property type="match status" value="1"/>
</dbReference>
<keyword evidence="7 11" id="KW-1133">Transmembrane helix</keyword>
<evidence type="ECO:0000256" key="10">
    <source>
        <dbReference type="SAM" id="MobiDB-lite"/>
    </source>
</evidence>
<evidence type="ECO:0000256" key="8">
    <source>
        <dbReference type="ARBA" id="ARBA00023136"/>
    </source>
</evidence>
<dbReference type="RefSeq" id="WP_231440581.1">
    <property type="nucleotide sequence ID" value="NZ_JAJOMB010000004.1"/>
</dbReference>
<protein>
    <submittedName>
        <fullName evidence="14">ABC transporter ATP-binding protein/permease</fullName>
    </submittedName>
</protein>
<dbReference type="InterPro" id="IPR003439">
    <property type="entry name" value="ABC_transporter-like_ATP-bd"/>
</dbReference>
<dbReference type="SUPFAM" id="SSF52540">
    <property type="entry name" value="P-loop containing nucleoside triphosphate hydrolases"/>
    <property type="match status" value="1"/>
</dbReference>
<keyword evidence="5" id="KW-0547">Nucleotide-binding</keyword>
<organism evidence="14 15">
    <name type="scientific">Kineosporia babensis</name>
    <dbReference type="NCBI Taxonomy" id="499548"/>
    <lineage>
        <taxon>Bacteria</taxon>
        <taxon>Bacillati</taxon>
        <taxon>Actinomycetota</taxon>
        <taxon>Actinomycetes</taxon>
        <taxon>Kineosporiales</taxon>
        <taxon>Kineosporiaceae</taxon>
        <taxon>Kineosporia</taxon>
    </lineage>
</organism>
<evidence type="ECO:0000313" key="15">
    <source>
        <dbReference type="Proteomes" id="UP001138997"/>
    </source>
</evidence>
<feature type="domain" description="ABC transporter" evidence="12">
    <location>
        <begin position="351"/>
        <end position="596"/>
    </location>
</feature>
<proteinExistence type="inferred from homology"/>
<dbReference type="PROSITE" id="PS50893">
    <property type="entry name" value="ABC_TRANSPORTER_2"/>
    <property type="match status" value="1"/>
</dbReference>
<feature type="transmembrane region" description="Helical" evidence="11">
    <location>
        <begin position="73"/>
        <end position="93"/>
    </location>
</feature>
<dbReference type="InterPro" id="IPR017871">
    <property type="entry name" value="ABC_transporter-like_CS"/>
</dbReference>
<keyword evidence="2" id="KW-0813">Transport</keyword>
<dbReference type="PANTHER" id="PTHR24221">
    <property type="entry name" value="ATP-BINDING CASSETTE SUB-FAMILY B"/>
    <property type="match status" value="1"/>
</dbReference>
<dbReference type="GO" id="GO:0016887">
    <property type="term" value="F:ATP hydrolysis activity"/>
    <property type="evidence" value="ECO:0007669"/>
    <property type="project" value="InterPro"/>
</dbReference>
<dbReference type="Gene3D" id="1.20.1560.10">
    <property type="entry name" value="ABC transporter type 1, transmembrane domain"/>
    <property type="match status" value="1"/>
</dbReference>
<dbReference type="PANTHER" id="PTHR24221:SF654">
    <property type="entry name" value="ATP-BINDING CASSETTE SUB-FAMILY B MEMBER 6"/>
    <property type="match status" value="1"/>
</dbReference>
<evidence type="ECO:0000256" key="3">
    <source>
        <dbReference type="ARBA" id="ARBA00022475"/>
    </source>
</evidence>
<evidence type="ECO:0000256" key="5">
    <source>
        <dbReference type="ARBA" id="ARBA00022741"/>
    </source>
</evidence>
<keyword evidence="6 14" id="KW-0067">ATP-binding</keyword>
<evidence type="ECO:0000256" key="11">
    <source>
        <dbReference type="SAM" id="Phobius"/>
    </source>
</evidence>
<dbReference type="GO" id="GO:0005886">
    <property type="term" value="C:plasma membrane"/>
    <property type="evidence" value="ECO:0007669"/>
    <property type="project" value="UniProtKB-SubCell"/>
</dbReference>
<gene>
    <name evidence="14" type="ORF">LR394_10900</name>
</gene>
<dbReference type="InterPro" id="IPR039421">
    <property type="entry name" value="Type_1_exporter"/>
</dbReference>
<feature type="compositionally biased region" description="Low complexity" evidence="10">
    <location>
        <begin position="624"/>
        <end position="642"/>
    </location>
</feature>